<organism evidence="2 3">
    <name type="scientific">Polynucleobacter duraquae</name>
    <dbReference type="NCBI Taxonomy" id="1835254"/>
    <lineage>
        <taxon>Bacteria</taxon>
        <taxon>Pseudomonadati</taxon>
        <taxon>Pseudomonadota</taxon>
        <taxon>Betaproteobacteria</taxon>
        <taxon>Burkholderiales</taxon>
        <taxon>Burkholderiaceae</taxon>
        <taxon>Polynucleobacter</taxon>
    </lineage>
</organism>
<dbReference type="PANTHER" id="PTHR42941">
    <property type="entry name" value="SLL1037 PROTEIN"/>
    <property type="match status" value="1"/>
</dbReference>
<evidence type="ECO:0000313" key="3">
    <source>
        <dbReference type="Proteomes" id="UP000061135"/>
    </source>
</evidence>
<dbReference type="Pfam" id="PF16868">
    <property type="entry name" value="NMT1_3"/>
    <property type="match status" value="1"/>
</dbReference>
<dbReference type="EMBL" id="CP007501">
    <property type="protein sequence ID" value="AKD25964.1"/>
    <property type="molecule type" value="Genomic_DNA"/>
</dbReference>
<dbReference type="STRING" id="1835254.CL55_00016310"/>
<keyword evidence="3" id="KW-1185">Reference proteome</keyword>
<evidence type="ECO:0000256" key="1">
    <source>
        <dbReference type="SAM" id="Phobius"/>
    </source>
</evidence>
<feature type="transmembrane region" description="Helical" evidence="1">
    <location>
        <begin position="346"/>
        <end position="366"/>
    </location>
</feature>
<keyword evidence="1" id="KW-1133">Transmembrane helix</keyword>
<dbReference type="InterPro" id="IPR011852">
    <property type="entry name" value="TRAP_TAXI"/>
</dbReference>
<protein>
    <submittedName>
        <fullName evidence="2">TRAP-type uncharacterized transport system, periplasmic component</fullName>
    </submittedName>
</protein>
<dbReference type="SUPFAM" id="SSF53850">
    <property type="entry name" value="Periplasmic binding protein-like II"/>
    <property type="match status" value="1"/>
</dbReference>
<accession>A0A0E3V1A6</accession>
<dbReference type="PATRIC" id="fig|576611.7.peg.1656"/>
<dbReference type="Proteomes" id="UP000061135">
    <property type="component" value="Chromosome"/>
</dbReference>
<keyword evidence="1" id="KW-0472">Membrane</keyword>
<reference evidence="2 3" key="1">
    <citation type="submission" date="2014-03" db="EMBL/GenBank/DDBJ databases">
        <title>Genome of Polynucleobacter strain MWH-MoK4.</title>
        <authorList>
            <person name="Hahn M.W."/>
        </authorList>
    </citation>
    <scope>NUCLEOTIDE SEQUENCE [LARGE SCALE GENOMIC DNA]</scope>
    <source>
        <strain evidence="2 3">MWH-MoK4</strain>
    </source>
</reference>
<name>A0A0E3V1A6_9BURK</name>
<keyword evidence="1" id="KW-0812">Transmembrane</keyword>
<dbReference type="PANTHER" id="PTHR42941:SF1">
    <property type="entry name" value="SLL1037 PROTEIN"/>
    <property type="match status" value="1"/>
</dbReference>
<proteinExistence type="predicted"/>
<gene>
    <name evidence="2" type="ORF">CL55_00016310</name>
</gene>
<sequence length="441" mass="48851">MAKTSRILMNFIRKNIYNPVAVSIAFLILVAMLFATLWVLVPPPPRSIELATGFPTGLYQQFGEKLQSELAEQGVSMKLRTTGGTGDNLALLSDQYSGVDFAMVQGGVADLSKYPDFISIAGVFYEPVWVWYRESSFPTESGRLGLLSQLKGKRVSIGNEGSGTLSLTSQLLAASGLSLSDIRAEKLKPLDALEKFKKGELDAVFLVSAAEAPLVKKFYETPGIRLMNFEQAEAYVHLFPFLSKVTVPRGVVSIAYDLPRQDIQVLAATATLVGKSDISPALVTLLLGATYDVLKTYSYLQKPGEFPSGSGLDFPLHVDAEIYLKDGPSFLHRHLPFWTAVWIGRFAKIVIPLLVILIPLFTYIPAAKNLLLRLKLSQVYEELKVIERHASNPDLKEKNLKDLENIERRVGNIKVSMLDAKELYDLKGHVGDVRNRLNLYS</sequence>
<dbReference type="AlphaFoldDB" id="A0A0E3V1A6"/>
<dbReference type="HOGENOM" id="CLU_030939_0_0_4"/>
<evidence type="ECO:0000313" key="2">
    <source>
        <dbReference type="EMBL" id="AKD25964.1"/>
    </source>
</evidence>
<feature type="transmembrane region" description="Helical" evidence="1">
    <location>
        <begin position="20"/>
        <end position="41"/>
    </location>
</feature>
<dbReference type="Gene3D" id="3.40.190.10">
    <property type="entry name" value="Periplasmic binding protein-like II"/>
    <property type="match status" value="2"/>
</dbReference>
<dbReference type="KEGG" id="pdq:CL55_00016310"/>